<comment type="caution">
    <text evidence="1">The sequence shown here is derived from an EMBL/GenBank/DDBJ whole genome shotgun (WGS) entry which is preliminary data.</text>
</comment>
<name>A0AAP2CUH6_9RHOB</name>
<dbReference type="RefSeq" id="WP_327794139.1">
    <property type="nucleotide sequence ID" value="NZ_JADQAZ010000002.1"/>
</dbReference>
<dbReference type="AlphaFoldDB" id="A0AAP2CUH6"/>
<organism evidence="1 2">
    <name type="scientific">Harenicola maris</name>
    <dbReference type="NCBI Taxonomy" id="2841044"/>
    <lineage>
        <taxon>Bacteria</taxon>
        <taxon>Pseudomonadati</taxon>
        <taxon>Pseudomonadota</taxon>
        <taxon>Alphaproteobacteria</taxon>
        <taxon>Rhodobacterales</taxon>
        <taxon>Paracoccaceae</taxon>
        <taxon>Harenicola</taxon>
    </lineage>
</organism>
<dbReference type="Proteomes" id="UP001315686">
    <property type="component" value="Unassembled WGS sequence"/>
</dbReference>
<evidence type="ECO:0000313" key="2">
    <source>
        <dbReference type="Proteomes" id="UP001315686"/>
    </source>
</evidence>
<gene>
    <name evidence="1" type="ORF">IV417_10995</name>
</gene>
<protein>
    <submittedName>
        <fullName evidence="1">Uncharacterized protein</fullName>
    </submittedName>
</protein>
<proteinExistence type="predicted"/>
<reference evidence="1 2" key="1">
    <citation type="journal article" date="2021" name="Arch. Microbiol.">
        <title>Harenicola maris gen. nov., sp. nov. isolated from the Sea of Japan shallow sediments.</title>
        <authorList>
            <person name="Romanenko L.A."/>
            <person name="Kurilenko V.V."/>
            <person name="Chernysheva N.Y."/>
            <person name="Tekutyeva L.A."/>
            <person name="Velansky P.V."/>
            <person name="Svetashev V.I."/>
            <person name="Isaeva M.P."/>
        </authorList>
    </citation>
    <scope>NUCLEOTIDE SEQUENCE [LARGE SCALE GENOMIC DNA]</scope>
    <source>
        <strain evidence="1 2">KMM 3653</strain>
    </source>
</reference>
<keyword evidence="2" id="KW-1185">Reference proteome</keyword>
<sequence>MQLSPTEMTQLWEDGKTFSATAEELFATREIPQFPATQAELDEQMLRASKLVAELAAGKLIALGFPSPPRAGDTPLAIPREAWNDECTVEVSMYGTLQHGDHAYIKVRICVPASYVTKTNGRPTLKRIFEDAFEDMARSGEINLSNTQTSHTALLRERATALHPLHKVFIENSSERAAMKYFSPLFRELNLGEK</sequence>
<evidence type="ECO:0000313" key="1">
    <source>
        <dbReference type="EMBL" id="MBT0957918.1"/>
    </source>
</evidence>
<accession>A0AAP2CUH6</accession>
<dbReference type="EMBL" id="JADQAZ010000002">
    <property type="protein sequence ID" value="MBT0957918.1"/>
    <property type="molecule type" value="Genomic_DNA"/>
</dbReference>